<feature type="compositionally biased region" description="Polar residues" evidence="1">
    <location>
        <begin position="349"/>
        <end position="359"/>
    </location>
</feature>
<dbReference type="KEGG" id="lak:106167179"/>
<dbReference type="Proteomes" id="UP000085678">
    <property type="component" value="Unplaced"/>
</dbReference>
<accession>A0A1S3IT16</accession>
<keyword evidence="2" id="KW-1185">Reference proteome</keyword>
<dbReference type="AlphaFoldDB" id="A0A1S3IT16"/>
<feature type="compositionally biased region" description="Polar residues" evidence="1">
    <location>
        <begin position="126"/>
        <end position="136"/>
    </location>
</feature>
<reference evidence="3" key="1">
    <citation type="submission" date="2025-08" db="UniProtKB">
        <authorList>
            <consortium name="RefSeq"/>
        </authorList>
    </citation>
    <scope>IDENTIFICATION</scope>
    <source>
        <tissue evidence="3">Gonads</tissue>
    </source>
</reference>
<dbReference type="InParanoid" id="A0A1S3IT16"/>
<dbReference type="GeneID" id="106167179"/>
<gene>
    <name evidence="3" type="primary">LOC106167179</name>
</gene>
<dbReference type="OMA" id="RICKVEA"/>
<feature type="region of interest" description="Disordered" evidence="1">
    <location>
        <begin position="541"/>
        <end position="590"/>
    </location>
</feature>
<feature type="compositionally biased region" description="Polar residues" evidence="1">
    <location>
        <begin position="389"/>
        <end position="401"/>
    </location>
</feature>
<proteinExistence type="predicted"/>
<name>A0A1S3IT16_LINAN</name>
<feature type="region of interest" description="Disordered" evidence="1">
    <location>
        <begin position="95"/>
        <end position="136"/>
    </location>
</feature>
<evidence type="ECO:0000313" key="3">
    <source>
        <dbReference type="RefSeq" id="XP_013401355.1"/>
    </source>
</evidence>
<feature type="compositionally biased region" description="Low complexity" evidence="1">
    <location>
        <begin position="360"/>
        <end position="369"/>
    </location>
</feature>
<feature type="region of interest" description="Disordered" evidence="1">
    <location>
        <begin position="47"/>
        <end position="74"/>
    </location>
</feature>
<dbReference type="RefSeq" id="XP_013401355.1">
    <property type="nucleotide sequence ID" value="XM_013545901.1"/>
</dbReference>
<feature type="region of interest" description="Disordered" evidence="1">
    <location>
        <begin position="324"/>
        <end position="503"/>
    </location>
</feature>
<dbReference type="OrthoDB" id="6107088at2759"/>
<protein>
    <submittedName>
        <fullName evidence="3">Uncharacterized protein LOC106167179</fullName>
    </submittedName>
</protein>
<feature type="compositionally biased region" description="Basic and acidic residues" evidence="1">
    <location>
        <begin position="492"/>
        <end position="503"/>
    </location>
</feature>
<evidence type="ECO:0000256" key="1">
    <source>
        <dbReference type="SAM" id="MobiDB-lite"/>
    </source>
</evidence>
<feature type="compositionally biased region" description="Basic and acidic residues" evidence="1">
    <location>
        <begin position="551"/>
        <end position="576"/>
    </location>
</feature>
<feature type="compositionally biased region" description="Pro residues" evidence="1">
    <location>
        <begin position="110"/>
        <end position="123"/>
    </location>
</feature>
<evidence type="ECO:0000313" key="2">
    <source>
        <dbReference type="Proteomes" id="UP000085678"/>
    </source>
</evidence>
<feature type="compositionally biased region" description="Basic and acidic residues" evidence="1">
    <location>
        <begin position="444"/>
        <end position="468"/>
    </location>
</feature>
<feature type="compositionally biased region" description="Polar residues" evidence="1">
    <location>
        <begin position="418"/>
        <end position="438"/>
    </location>
</feature>
<sequence length="590" mass="65044">MMMAGVPPTPASDISRSEILPMGYTQMESPPMTPASAYKNMTGIYLGQESGPSPGRQKAYVPPLARGRGMPSGRIRTPIEERRYKMVELLRIREDNKGFKGQPLKAKSKPPTPPGPLGPPSPPTLRTQTAPSSDMFSSPVEFQKLVQRNPRRFTRANNTGVTHMEYLNCMNHKRKNEIPLLEDNIFSVPFTETVEKEVDRIAREQGESLVGLGDCYNKVCKGNKESLHHLLPHRRPQTQSKPSGAQYTGFTVKSYRSPNQAEILADFSQGQPRQRSVIGSRLLVPLPYFFRPYANYYESQATAQGRPPGPGYFDERIDGVSVGPGKVLGAPGTGGLSRNLNRGMHLFPSTPTGSLIQVNQSAQQTSQAQETKDYSSPPNTPRGEAAEQPSDQTPLSQQTGAEDSPEMNRDTKPGPTQPKDTVTVTVQGSDNKENTSPADTMETGTEKKSRPQKKIERLPSGRDIKIGVETEDGQQSSVVIDVAEGEDAADTEPTRKQSITERVSKLKSSESVVQSLMQEAHAREKEFEQLLTEHRAICKEIERQSSQGELDIPKEEDELKVKEDSESQEKESKENEANDSPKAQEAGTST</sequence>
<organism evidence="2 3">
    <name type="scientific">Lingula anatina</name>
    <name type="common">Brachiopod</name>
    <name type="synonym">Lingula unguis</name>
    <dbReference type="NCBI Taxonomy" id="7574"/>
    <lineage>
        <taxon>Eukaryota</taxon>
        <taxon>Metazoa</taxon>
        <taxon>Spiralia</taxon>
        <taxon>Lophotrochozoa</taxon>
        <taxon>Brachiopoda</taxon>
        <taxon>Linguliformea</taxon>
        <taxon>Lingulata</taxon>
        <taxon>Lingulida</taxon>
        <taxon>Linguloidea</taxon>
        <taxon>Lingulidae</taxon>
        <taxon>Lingula</taxon>
    </lineage>
</organism>